<protein>
    <submittedName>
        <fullName evidence="2">Uncharacterized protein</fullName>
    </submittedName>
</protein>
<name>A0A4Z2G8K1_9TELE</name>
<sequence>MNPSAECQMRREERKLIGMSGALELIPADIGRRRGRPLADRISSTNFQLQLVSLHKTKYESCVCTTHADHDGVVSGPGGPIDRRLASGLTNSR</sequence>
<evidence type="ECO:0000313" key="2">
    <source>
        <dbReference type="EMBL" id="TNN48912.1"/>
    </source>
</evidence>
<dbReference type="Proteomes" id="UP000314294">
    <property type="component" value="Unassembled WGS sequence"/>
</dbReference>
<evidence type="ECO:0000256" key="1">
    <source>
        <dbReference type="SAM" id="MobiDB-lite"/>
    </source>
</evidence>
<evidence type="ECO:0000313" key="3">
    <source>
        <dbReference type="Proteomes" id="UP000314294"/>
    </source>
</evidence>
<dbReference type="EMBL" id="SRLO01000677">
    <property type="protein sequence ID" value="TNN48912.1"/>
    <property type="molecule type" value="Genomic_DNA"/>
</dbReference>
<keyword evidence="3" id="KW-1185">Reference proteome</keyword>
<feature type="region of interest" description="Disordered" evidence="1">
    <location>
        <begin position="73"/>
        <end position="93"/>
    </location>
</feature>
<comment type="caution">
    <text evidence="2">The sequence shown here is derived from an EMBL/GenBank/DDBJ whole genome shotgun (WGS) entry which is preliminary data.</text>
</comment>
<gene>
    <name evidence="2" type="ORF">EYF80_040894</name>
</gene>
<dbReference type="AlphaFoldDB" id="A0A4Z2G8K1"/>
<organism evidence="2 3">
    <name type="scientific">Liparis tanakae</name>
    <name type="common">Tanaka's snailfish</name>
    <dbReference type="NCBI Taxonomy" id="230148"/>
    <lineage>
        <taxon>Eukaryota</taxon>
        <taxon>Metazoa</taxon>
        <taxon>Chordata</taxon>
        <taxon>Craniata</taxon>
        <taxon>Vertebrata</taxon>
        <taxon>Euteleostomi</taxon>
        <taxon>Actinopterygii</taxon>
        <taxon>Neopterygii</taxon>
        <taxon>Teleostei</taxon>
        <taxon>Neoteleostei</taxon>
        <taxon>Acanthomorphata</taxon>
        <taxon>Eupercaria</taxon>
        <taxon>Perciformes</taxon>
        <taxon>Cottioidei</taxon>
        <taxon>Cottales</taxon>
        <taxon>Liparidae</taxon>
        <taxon>Liparis</taxon>
    </lineage>
</organism>
<proteinExistence type="predicted"/>
<accession>A0A4Z2G8K1</accession>
<reference evidence="2 3" key="1">
    <citation type="submission" date="2019-03" db="EMBL/GenBank/DDBJ databases">
        <title>First draft genome of Liparis tanakae, snailfish: a comprehensive survey of snailfish specific genes.</title>
        <authorList>
            <person name="Kim W."/>
            <person name="Song I."/>
            <person name="Jeong J.-H."/>
            <person name="Kim D."/>
            <person name="Kim S."/>
            <person name="Ryu S."/>
            <person name="Song J.Y."/>
            <person name="Lee S.K."/>
        </authorList>
    </citation>
    <scope>NUCLEOTIDE SEQUENCE [LARGE SCALE GENOMIC DNA]</scope>
    <source>
        <tissue evidence="2">Muscle</tissue>
    </source>
</reference>